<proteinExistence type="predicted"/>
<comment type="caution">
    <text evidence="1">The sequence shown here is derived from an EMBL/GenBank/DDBJ whole genome shotgun (WGS) entry which is preliminary data.</text>
</comment>
<accession>A0ABN0ZES7</accession>
<evidence type="ECO:0000313" key="2">
    <source>
        <dbReference type="Proteomes" id="UP001501459"/>
    </source>
</evidence>
<name>A0ABN0ZES7_9BACI</name>
<gene>
    <name evidence="1" type="ORF">GCM10008983_23740</name>
</gene>
<keyword evidence="2" id="KW-1185">Reference proteome</keyword>
<protein>
    <submittedName>
        <fullName evidence="1">Uncharacterized protein</fullName>
    </submittedName>
</protein>
<sequence>MFEVKVGNLSVPNPTANFVSVLRGNGVVLITRVVFDGKNPQKVTSFADFYFFLRVVFSFH</sequence>
<evidence type="ECO:0000313" key="1">
    <source>
        <dbReference type="EMBL" id="GAA0445426.1"/>
    </source>
</evidence>
<dbReference type="EMBL" id="BAAADM010000054">
    <property type="protein sequence ID" value="GAA0445426.1"/>
    <property type="molecule type" value="Genomic_DNA"/>
</dbReference>
<reference evidence="1 2" key="1">
    <citation type="journal article" date="2019" name="Int. J. Syst. Evol. Microbiol.">
        <title>The Global Catalogue of Microorganisms (GCM) 10K type strain sequencing project: providing services to taxonomists for standard genome sequencing and annotation.</title>
        <authorList>
            <consortium name="The Broad Institute Genomics Platform"/>
            <consortium name="The Broad Institute Genome Sequencing Center for Infectious Disease"/>
            <person name="Wu L."/>
            <person name="Ma J."/>
        </authorList>
    </citation>
    <scope>NUCLEOTIDE SEQUENCE [LARGE SCALE GENOMIC DNA]</scope>
    <source>
        <strain evidence="1 2">JCM 12149</strain>
    </source>
</reference>
<dbReference type="Proteomes" id="UP001501459">
    <property type="component" value="Unassembled WGS sequence"/>
</dbReference>
<organism evidence="1 2">
    <name type="scientific">Lentibacillus halophilus</name>
    <dbReference type="NCBI Taxonomy" id="295065"/>
    <lineage>
        <taxon>Bacteria</taxon>
        <taxon>Bacillati</taxon>
        <taxon>Bacillota</taxon>
        <taxon>Bacilli</taxon>
        <taxon>Bacillales</taxon>
        <taxon>Bacillaceae</taxon>
        <taxon>Lentibacillus</taxon>
    </lineage>
</organism>